<name>A0A4S4C7B8_9BACL</name>
<comment type="subcellular location">
    <subcellularLocation>
        <location evidence="1">Cell membrane</location>
        <topology evidence="1">Multi-pass membrane protein</topology>
    </subcellularLocation>
</comment>
<dbReference type="InterPro" id="IPR003838">
    <property type="entry name" value="ABC3_permease_C"/>
</dbReference>
<dbReference type="PANTHER" id="PTHR30572">
    <property type="entry name" value="MEMBRANE COMPONENT OF TRANSPORTER-RELATED"/>
    <property type="match status" value="1"/>
</dbReference>
<organism evidence="10 11">
    <name type="scientific">Cohnella fermenti</name>
    <dbReference type="NCBI Taxonomy" id="2565925"/>
    <lineage>
        <taxon>Bacteria</taxon>
        <taxon>Bacillati</taxon>
        <taxon>Bacillota</taxon>
        <taxon>Bacilli</taxon>
        <taxon>Bacillales</taxon>
        <taxon>Paenibacillaceae</taxon>
        <taxon>Cohnella</taxon>
    </lineage>
</organism>
<comment type="caution">
    <text evidence="10">The sequence shown here is derived from an EMBL/GenBank/DDBJ whole genome shotgun (WGS) entry which is preliminary data.</text>
</comment>
<feature type="transmembrane region" description="Helical" evidence="7">
    <location>
        <begin position="310"/>
        <end position="332"/>
    </location>
</feature>
<dbReference type="Proteomes" id="UP000310636">
    <property type="component" value="Unassembled WGS sequence"/>
</dbReference>
<dbReference type="Pfam" id="PF12704">
    <property type="entry name" value="MacB_PCD"/>
    <property type="match status" value="1"/>
</dbReference>
<dbReference type="GO" id="GO:0022857">
    <property type="term" value="F:transmembrane transporter activity"/>
    <property type="evidence" value="ECO:0007669"/>
    <property type="project" value="TreeGrafter"/>
</dbReference>
<dbReference type="PANTHER" id="PTHR30572:SF4">
    <property type="entry name" value="ABC TRANSPORTER PERMEASE YTRF"/>
    <property type="match status" value="1"/>
</dbReference>
<evidence type="ECO:0000256" key="1">
    <source>
        <dbReference type="ARBA" id="ARBA00004651"/>
    </source>
</evidence>
<dbReference type="InterPro" id="IPR025857">
    <property type="entry name" value="MacB_PCD"/>
</dbReference>
<gene>
    <name evidence="10" type="ORF">E6C55_03920</name>
</gene>
<dbReference type="OrthoDB" id="9770036at2"/>
<protein>
    <submittedName>
        <fullName evidence="10">FtsX-like permease family protein</fullName>
    </submittedName>
</protein>
<dbReference type="Pfam" id="PF02687">
    <property type="entry name" value="FtsX"/>
    <property type="match status" value="1"/>
</dbReference>
<keyword evidence="2" id="KW-1003">Cell membrane</keyword>
<reference evidence="10 11" key="1">
    <citation type="submission" date="2019-04" db="EMBL/GenBank/DDBJ databases">
        <title>Cohnella sp. nov. isolated from preserved vegetables.</title>
        <authorList>
            <person name="Lin S.-Y."/>
            <person name="Hung M.-H."/>
            <person name="Young C.-C."/>
        </authorList>
    </citation>
    <scope>NUCLEOTIDE SEQUENCE [LARGE SCALE GENOMIC DNA]</scope>
    <source>
        <strain evidence="10 11">CC-MHH1044</strain>
    </source>
</reference>
<evidence type="ECO:0000256" key="3">
    <source>
        <dbReference type="ARBA" id="ARBA00022692"/>
    </source>
</evidence>
<dbReference type="AlphaFoldDB" id="A0A4S4C7B8"/>
<feature type="domain" description="ABC3 transporter permease C-terminal" evidence="8">
    <location>
        <begin position="270"/>
        <end position="382"/>
    </location>
</feature>
<proteinExistence type="inferred from homology"/>
<evidence type="ECO:0000256" key="6">
    <source>
        <dbReference type="ARBA" id="ARBA00038076"/>
    </source>
</evidence>
<feature type="transmembrane region" description="Helical" evidence="7">
    <location>
        <begin position="352"/>
        <end position="372"/>
    </location>
</feature>
<sequence>MKLSQGVKMAWHSVSSQKMRTLLTVLGIMIGVASVTIMVAIGNGTAEQVKSQMQGLGTNMLTANVVGRGAVTSITLADAESLTDIDGVEAYAPVISSNVTAKYKTTTYSASVQATTPDFAEVRDYTVAQGRFIKEIDGEFSQKVAVIGSEVAEELSIDDPVGQKISLNGSLYKIIGVLESKGSTTTGSSDNVVIIPIQTARVALKTDAIRTIYVQVESSEKVDFVQTMLEFNLQTFFRNDENSYTVFNQADLLATITEVSTSMSTMLTYVAAISLLVGGIGIMNMMLTSVSERTREIGIRKSLGAKQRDILFQFLVEAAMIGGLGGLVGVVVGASGSNFAGKLMDSPASPSVNIMVLALLFSMGVGVLFGFLPARRASRLNPVDALRQ</sequence>
<feature type="domain" description="MacB-like periplasmic core" evidence="9">
    <location>
        <begin position="21"/>
        <end position="226"/>
    </location>
</feature>
<keyword evidence="11" id="KW-1185">Reference proteome</keyword>
<evidence type="ECO:0000313" key="10">
    <source>
        <dbReference type="EMBL" id="THF83838.1"/>
    </source>
</evidence>
<accession>A0A4S4C7B8</accession>
<feature type="transmembrane region" description="Helical" evidence="7">
    <location>
        <begin position="266"/>
        <end position="290"/>
    </location>
</feature>
<dbReference type="RefSeq" id="WP_136368466.1">
    <property type="nucleotide sequence ID" value="NZ_SSOB01000003.1"/>
</dbReference>
<dbReference type="EMBL" id="SSOB01000003">
    <property type="protein sequence ID" value="THF83838.1"/>
    <property type="molecule type" value="Genomic_DNA"/>
</dbReference>
<evidence type="ECO:0000259" key="8">
    <source>
        <dbReference type="Pfam" id="PF02687"/>
    </source>
</evidence>
<keyword evidence="4 7" id="KW-1133">Transmembrane helix</keyword>
<dbReference type="InterPro" id="IPR050250">
    <property type="entry name" value="Macrolide_Exporter_MacB"/>
</dbReference>
<evidence type="ECO:0000256" key="5">
    <source>
        <dbReference type="ARBA" id="ARBA00023136"/>
    </source>
</evidence>
<keyword evidence="5 7" id="KW-0472">Membrane</keyword>
<evidence type="ECO:0000256" key="7">
    <source>
        <dbReference type="SAM" id="Phobius"/>
    </source>
</evidence>
<comment type="similarity">
    <text evidence="6">Belongs to the ABC-4 integral membrane protein family.</text>
</comment>
<feature type="transmembrane region" description="Helical" evidence="7">
    <location>
        <begin position="21"/>
        <end position="42"/>
    </location>
</feature>
<evidence type="ECO:0000256" key="4">
    <source>
        <dbReference type="ARBA" id="ARBA00022989"/>
    </source>
</evidence>
<evidence type="ECO:0000313" key="11">
    <source>
        <dbReference type="Proteomes" id="UP000310636"/>
    </source>
</evidence>
<dbReference type="GO" id="GO:0005886">
    <property type="term" value="C:plasma membrane"/>
    <property type="evidence" value="ECO:0007669"/>
    <property type="project" value="UniProtKB-SubCell"/>
</dbReference>
<evidence type="ECO:0000259" key="9">
    <source>
        <dbReference type="Pfam" id="PF12704"/>
    </source>
</evidence>
<keyword evidence="3 7" id="KW-0812">Transmembrane</keyword>
<evidence type="ECO:0000256" key="2">
    <source>
        <dbReference type="ARBA" id="ARBA00022475"/>
    </source>
</evidence>